<evidence type="ECO:0000313" key="1">
    <source>
        <dbReference type="EMBL" id="CAD6997537.1"/>
    </source>
</evidence>
<sequence>MSEMCQTRWDSKTAADGRLGYYITQMLSGHGYFLKHLRKIGKVLSLSRDGAEHTFLKCHDGKLEDACSQVIKAGKSVKESIECLLRAKKWDLDAGGAM</sequence>
<dbReference type="Proteomes" id="UP000606786">
    <property type="component" value="Unassembled WGS sequence"/>
</dbReference>
<comment type="caution">
    <text evidence="1">The sequence shown here is derived from an EMBL/GenBank/DDBJ whole genome shotgun (WGS) entry which is preliminary data.</text>
</comment>
<name>A0A811UI64_CERCA</name>
<organism evidence="1 2">
    <name type="scientific">Ceratitis capitata</name>
    <name type="common">Mediterranean fruit fly</name>
    <name type="synonym">Tephritis capitata</name>
    <dbReference type="NCBI Taxonomy" id="7213"/>
    <lineage>
        <taxon>Eukaryota</taxon>
        <taxon>Metazoa</taxon>
        <taxon>Ecdysozoa</taxon>
        <taxon>Arthropoda</taxon>
        <taxon>Hexapoda</taxon>
        <taxon>Insecta</taxon>
        <taxon>Pterygota</taxon>
        <taxon>Neoptera</taxon>
        <taxon>Endopterygota</taxon>
        <taxon>Diptera</taxon>
        <taxon>Brachycera</taxon>
        <taxon>Muscomorpha</taxon>
        <taxon>Tephritoidea</taxon>
        <taxon>Tephritidae</taxon>
        <taxon>Ceratitis</taxon>
        <taxon>Ceratitis</taxon>
    </lineage>
</organism>
<protein>
    <submittedName>
        <fullName evidence="1">(Mediterranean fruit fly) hypothetical protein</fullName>
    </submittedName>
</protein>
<evidence type="ECO:0000313" key="2">
    <source>
        <dbReference type="Proteomes" id="UP000606786"/>
    </source>
</evidence>
<accession>A0A811UI64</accession>
<dbReference type="AlphaFoldDB" id="A0A811UI64"/>
<gene>
    <name evidence="1" type="ORF">CCAP1982_LOCUS6176</name>
</gene>
<dbReference type="EMBL" id="CAJHJT010000012">
    <property type="protein sequence ID" value="CAD6997537.1"/>
    <property type="molecule type" value="Genomic_DNA"/>
</dbReference>
<proteinExistence type="predicted"/>
<reference evidence="1" key="1">
    <citation type="submission" date="2020-11" db="EMBL/GenBank/DDBJ databases">
        <authorList>
            <person name="Whitehead M."/>
        </authorList>
    </citation>
    <scope>NUCLEOTIDE SEQUENCE</scope>
    <source>
        <strain evidence="1">EGII</strain>
    </source>
</reference>
<keyword evidence="2" id="KW-1185">Reference proteome</keyword>